<evidence type="ECO:0000313" key="2">
    <source>
        <dbReference type="Proteomes" id="UP001595530"/>
    </source>
</evidence>
<proteinExistence type="predicted"/>
<gene>
    <name evidence="1" type="ORF">ACFOFO_14030</name>
</gene>
<dbReference type="Proteomes" id="UP001595530">
    <property type="component" value="Unassembled WGS sequence"/>
</dbReference>
<dbReference type="InterPro" id="IPR029039">
    <property type="entry name" value="Flavoprotein-like_sf"/>
</dbReference>
<dbReference type="Gene3D" id="3.40.50.360">
    <property type="match status" value="1"/>
</dbReference>
<reference evidence="2" key="1">
    <citation type="journal article" date="2019" name="Int. J. Syst. Evol. Microbiol.">
        <title>The Global Catalogue of Microorganisms (GCM) 10K type strain sequencing project: providing services to taxonomists for standard genome sequencing and annotation.</title>
        <authorList>
            <consortium name="The Broad Institute Genomics Platform"/>
            <consortium name="The Broad Institute Genome Sequencing Center for Infectious Disease"/>
            <person name="Wu L."/>
            <person name="Ma J."/>
        </authorList>
    </citation>
    <scope>NUCLEOTIDE SEQUENCE [LARGE SCALE GENOMIC DNA]</scope>
    <source>
        <strain evidence="2">KCTC 42986</strain>
    </source>
</reference>
<sequence length="44" mass="4961">MNLLSKFDEDGALTDQPTRDVLKQLLESLAAWTRQLRGESVVSQ</sequence>
<name>A0ABV7F4H0_9BURK</name>
<accession>A0ABV7F4H0</accession>
<evidence type="ECO:0000313" key="1">
    <source>
        <dbReference type="EMBL" id="MFC3109064.1"/>
    </source>
</evidence>
<comment type="caution">
    <text evidence="1">The sequence shown here is derived from an EMBL/GenBank/DDBJ whole genome shotgun (WGS) entry which is preliminary data.</text>
</comment>
<organism evidence="1 2">
    <name type="scientific">Undibacterium arcticum</name>
    <dbReference type="NCBI Taxonomy" id="1762892"/>
    <lineage>
        <taxon>Bacteria</taxon>
        <taxon>Pseudomonadati</taxon>
        <taxon>Pseudomonadota</taxon>
        <taxon>Betaproteobacteria</taxon>
        <taxon>Burkholderiales</taxon>
        <taxon>Oxalobacteraceae</taxon>
        <taxon>Undibacterium</taxon>
    </lineage>
</organism>
<keyword evidence="2" id="KW-1185">Reference proteome</keyword>
<protein>
    <submittedName>
        <fullName evidence="1">Uncharacterized protein</fullName>
    </submittedName>
</protein>
<dbReference type="RefSeq" id="WP_390326964.1">
    <property type="nucleotide sequence ID" value="NZ_JBHRTP010000041.1"/>
</dbReference>
<dbReference type="EMBL" id="JBHRTP010000041">
    <property type="protein sequence ID" value="MFC3109064.1"/>
    <property type="molecule type" value="Genomic_DNA"/>
</dbReference>